<evidence type="ECO:0000256" key="3">
    <source>
        <dbReference type="SAM" id="Phobius"/>
    </source>
</evidence>
<organism evidence="4 5">
    <name type="scientific">Tsukamurella paurometabola</name>
    <name type="common">Corynebacterium paurometabolum</name>
    <dbReference type="NCBI Taxonomy" id="2061"/>
    <lineage>
        <taxon>Bacteria</taxon>
        <taxon>Bacillati</taxon>
        <taxon>Actinomycetota</taxon>
        <taxon>Actinomycetes</taxon>
        <taxon>Mycobacteriales</taxon>
        <taxon>Tsukamurellaceae</taxon>
        <taxon>Tsukamurella</taxon>
    </lineage>
</organism>
<evidence type="ECO:0000256" key="2">
    <source>
        <dbReference type="SAM" id="MobiDB-lite"/>
    </source>
</evidence>
<dbReference type="SUPFAM" id="SSF56563">
    <property type="entry name" value="Major capsid protein gp5"/>
    <property type="match status" value="1"/>
</dbReference>
<proteinExistence type="predicted"/>
<dbReference type="Proteomes" id="UP000271626">
    <property type="component" value="Chromosome"/>
</dbReference>
<evidence type="ECO:0000313" key="5">
    <source>
        <dbReference type="Proteomes" id="UP000271626"/>
    </source>
</evidence>
<protein>
    <submittedName>
        <fullName evidence="4">Uncharacterized protein</fullName>
    </submittedName>
</protein>
<dbReference type="AlphaFoldDB" id="A0A3P8LG50"/>
<feature type="region of interest" description="Disordered" evidence="2">
    <location>
        <begin position="355"/>
        <end position="375"/>
    </location>
</feature>
<name>A0A3P8LG50_TSUPA</name>
<keyword evidence="3" id="KW-0812">Transmembrane</keyword>
<feature type="coiled-coil region" evidence="1">
    <location>
        <begin position="76"/>
        <end position="103"/>
    </location>
</feature>
<feature type="transmembrane region" description="Helical" evidence="3">
    <location>
        <begin position="12"/>
        <end position="29"/>
    </location>
</feature>
<keyword evidence="3" id="KW-1133">Transmembrane helix</keyword>
<gene>
    <name evidence="4" type="ORF">NCTC10741_03348</name>
</gene>
<dbReference type="RefSeq" id="WP_126197208.1">
    <property type="nucleotide sequence ID" value="NZ_CP085954.1"/>
</dbReference>
<dbReference type="OrthoDB" id="4411595at2"/>
<reference evidence="4 5" key="1">
    <citation type="submission" date="2018-12" db="EMBL/GenBank/DDBJ databases">
        <authorList>
            <consortium name="Pathogen Informatics"/>
        </authorList>
    </citation>
    <scope>NUCLEOTIDE SEQUENCE [LARGE SCALE GENOMIC DNA]</scope>
    <source>
        <strain evidence="4 5">NCTC10741</strain>
    </source>
</reference>
<feature type="transmembrane region" description="Helical" evidence="3">
    <location>
        <begin position="41"/>
        <end position="59"/>
    </location>
</feature>
<sequence length="683" mass="72488">MTLKNNRLQMLALSLGSLIVLLIIVAILYDAIRDQSVVESLPTLLGFATPYLAILFGVAKIGGDVEKINGAVAETNKKVNGNYEQLAQQNQELAAKLAALTGNPDTGAIPMPTTELLGRHRVQPPPGDGSLGGVARFSAEMVAGLHTEGGHVAHAAKARTVTGLVLPWEETGYTDLGALEFGRNTIRIPRDLARCKLHLDHTGTKDHAVVGYATDAEYKPDGLYMSFKVADTPDGDRAIHQIKEKVRDALSGEVAAIRKNGNTVIDSILTGVALVDTPAFRSARVQSVNASFHNPTTTTEQNGNTMNVKDFILALIAKGASEADARAAAIKVYGTEAVNAVSADDLDFIDADEQDSAATEQPDGERAAASFHRSRELIVPGRENQGSGGGENVHLSIGEAAETIRMIQAGRGGDVAHAALADIKGSAMIDAEPPQWLGELWSGPAKSRRLIPLLGRRDLTSYRIQGFTWTQKPLVASYAGDKAEIPTNPVAIAPYEAEAARWAGGHDLDRKFYDFGDATILESYWRAMNESYAIVTDTATGVWVNANAKTITNAAATDLLRAMIVARTAVDQATGVTPSYYLANPNDQFALLDYTAQTTPAFLGLAAPDPASIVWTSAVPAGTLVAGAKQAATFYELPGSPLRVEAEHLSHGGRDRALFGYTAHTLDNPDGLVKVQFAAPAAG</sequence>
<evidence type="ECO:0000313" key="4">
    <source>
        <dbReference type="EMBL" id="VDR40192.1"/>
    </source>
</evidence>
<evidence type="ECO:0000256" key="1">
    <source>
        <dbReference type="SAM" id="Coils"/>
    </source>
</evidence>
<accession>A0A3P8LG50</accession>
<keyword evidence="3" id="KW-0472">Membrane</keyword>
<keyword evidence="1" id="KW-0175">Coiled coil</keyword>
<dbReference type="EMBL" id="LR131273">
    <property type="protein sequence ID" value="VDR40192.1"/>
    <property type="molecule type" value="Genomic_DNA"/>
</dbReference>